<evidence type="ECO:0000256" key="1">
    <source>
        <dbReference type="ARBA" id="ARBA00012825"/>
    </source>
</evidence>
<dbReference type="EC" id="6.6.1.1" evidence="1"/>
<evidence type="ECO:0000256" key="2">
    <source>
        <dbReference type="ARBA" id="ARBA00023444"/>
    </source>
</evidence>
<dbReference type="GO" id="GO:0016851">
    <property type="term" value="F:magnesium chelatase activity"/>
    <property type="evidence" value="ECO:0007669"/>
    <property type="project" value="UniProtKB-EC"/>
</dbReference>
<dbReference type="Gene3D" id="1.10.8.80">
    <property type="entry name" value="Magnesium chelatase subunit I, C-Terminal domain"/>
    <property type="match status" value="1"/>
</dbReference>
<dbReference type="Pfam" id="PF13921">
    <property type="entry name" value="Myb_DNA-bind_6"/>
    <property type="match status" value="1"/>
</dbReference>
<dbReference type="Gene3D" id="1.10.10.60">
    <property type="entry name" value="Homeodomain-like"/>
    <property type="match status" value="1"/>
</dbReference>
<dbReference type="EMBL" id="CP031047">
    <property type="protein sequence ID" value="QDZ24664.1"/>
    <property type="molecule type" value="Genomic_DNA"/>
</dbReference>
<dbReference type="Proteomes" id="UP000316726">
    <property type="component" value="Chromosome 14"/>
</dbReference>
<evidence type="ECO:0000313" key="4">
    <source>
        <dbReference type="EMBL" id="QDZ24058.1"/>
    </source>
</evidence>
<proteinExistence type="predicted"/>
<reference evidence="4 6" key="1">
    <citation type="submission" date="2018-07" db="EMBL/GenBank/DDBJ databases">
        <title>The complete nuclear genome of the prasinophyte Chloropicon primus (CCMP1205).</title>
        <authorList>
            <person name="Pombert J.-F."/>
            <person name="Otis C."/>
            <person name="Turmel M."/>
            <person name="Lemieux C."/>
        </authorList>
    </citation>
    <scope>NUCLEOTIDE SEQUENCE [LARGE SCALE GENOMIC DNA]</scope>
    <source>
        <strain evidence="4 6">CCMP1205</strain>
    </source>
</reference>
<name>A0A5B8MTF5_9CHLO</name>
<organism evidence="4 6">
    <name type="scientific">Chloropicon primus</name>
    <dbReference type="NCBI Taxonomy" id="1764295"/>
    <lineage>
        <taxon>Eukaryota</taxon>
        <taxon>Viridiplantae</taxon>
        <taxon>Chlorophyta</taxon>
        <taxon>Chloropicophyceae</taxon>
        <taxon>Chloropicales</taxon>
        <taxon>Chloropicaceae</taxon>
        <taxon>Chloropicon</taxon>
    </lineage>
</organism>
<dbReference type="InterPro" id="IPR001005">
    <property type="entry name" value="SANT/Myb"/>
</dbReference>
<evidence type="ECO:0000313" key="5">
    <source>
        <dbReference type="EMBL" id="QDZ24664.1"/>
    </source>
</evidence>
<dbReference type="InterPro" id="IPR041628">
    <property type="entry name" value="ChlI/MoxR_AAA_lid"/>
</dbReference>
<sequence>MVVVRTAKAYAAFDGRTEVTDEDVGRVVGMCLGHRTRKDPLDPLGGVQKVNAVFKRIFADGLTYEDELIVPLRKQSGGAKAEQGGAKKKATGPVVKPVAEVSSAEKAQAAQKKKEAVVAPPPEAVFFGQWTEEEDELVLFQQSDQGRALSISYEDAAACLGRTSNAVKCRWHSQVKGKVETMSSEEYTLRLERGARRWFQFRKQG</sequence>
<dbReference type="Pfam" id="PF17863">
    <property type="entry name" value="AAA_lid_2"/>
    <property type="match status" value="1"/>
</dbReference>
<evidence type="ECO:0000313" key="6">
    <source>
        <dbReference type="Proteomes" id="UP000316726"/>
    </source>
</evidence>
<comment type="pathway">
    <text evidence="2">Porphyrin-containing compound metabolism.</text>
</comment>
<feature type="domain" description="Myb-like" evidence="3">
    <location>
        <begin position="128"/>
        <end position="175"/>
    </location>
</feature>
<accession>A0A5B8MTF5</accession>
<dbReference type="Proteomes" id="UP000316726">
    <property type="component" value="Chromosome 12"/>
</dbReference>
<evidence type="ECO:0000259" key="3">
    <source>
        <dbReference type="PROSITE" id="PS50090"/>
    </source>
</evidence>
<gene>
    <name evidence="4" type="ORF">A3770_12p65760</name>
    <name evidence="5" type="ORF">A3770_14p71820</name>
</gene>
<dbReference type="AlphaFoldDB" id="A0A5B8MTF5"/>
<protein>
    <recommendedName>
        <fullName evidence="1">magnesium chelatase</fullName>
        <ecNumber evidence="1">6.6.1.1</ecNumber>
    </recommendedName>
</protein>
<keyword evidence="6" id="KW-1185">Reference proteome</keyword>
<dbReference type="PROSITE" id="PS50090">
    <property type="entry name" value="MYB_LIKE"/>
    <property type="match status" value="1"/>
</dbReference>
<dbReference type="EMBL" id="CP031045">
    <property type="protein sequence ID" value="QDZ24058.1"/>
    <property type="molecule type" value="Genomic_DNA"/>
</dbReference>
<dbReference type="STRING" id="1764295.A0A5B8MTF5"/>